<sequence length="82" mass="8869">MVPGGMSKKRPVKDSVPGDMKNADALFAAQLQATTNGLKLGYSSTRWCGEGRGYGEDRAVCWNVQTHSVWENVAGARAVREV</sequence>
<dbReference type="AlphaFoldDB" id="A0A8J5IV78"/>
<accession>A0A8J5IV78</accession>
<proteinExistence type="predicted"/>
<gene>
    <name evidence="1" type="ORF">JG688_00002510</name>
</gene>
<evidence type="ECO:0000313" key="2">
    <source>
        <dbReference type="Proteomes" id="UP000709295"/>
    </source>
</evidence>
<keyword evidence="2" id="KW-1185">Reference proteome</keyword>
<name>A0A8J5IV78_9STRA</name>
<dbReference type="EMBL" id="JAENGY010000068">
    <property type="protein sequence ID" value="KAG6975313.1"/>
    <property type="molecule type" value="Genomic_DNA"/>
</dbReference>
<protein>
    <submittedName>
        <fullName evidence="1">Uncharacterized protein</fullName>
    </submittedName>
</protein>
<comment type="caution">
    <text evidence="1">The sequence shown here is derived from an EMBL/GenBank/DDBJ whole genome shotgun (WGS) entry which is preliminary data.</text>
</comment>
<organism evidence="1 2">
    <name type="scientific">Phytophthora aleatoria</name>
    <dbReference type="NCBI Taxonomy" id="2496075"/>
    <lineage>
        <taxon>Eukaryota</taxon>
        <taxon>Sar</taxon>
        <taxon>Stramenopiles</taxon>
        <taxon>Oomycota</taxon>
        <taxon>Peronosporomycetes</taxon>
        <taxon>Peronosporales</taxon>
        <taxon>Peronosporaceae</taxon>
        <taxon>Phytophthora</taxon>
    </lineage>
</organism>
<evidence type="ECO:0000313" key="1">
    <source>
        <dbReference type="EMBL" id="KAG6975313.1"/>
    </source>
</evidence>
<reference evidence="1" key="1">
    <citation type="submission" date="2021-01" db="EMBL/GenBank/DDBJ databases">
        <title>Phytophthora aleatoria, a newly-described species from Pinus radiata is distinct from Phytophthora cactorum isolates based on comparative genomics.</title>
        <authorList>
            <person name="Mcdougal R."/>
            <person name="Panda P."/>
            <person name="Williams N."/>
            <person name="Studholme D.J."/>
        </authorList>
    </citation>
    <scope>NUCLEOTIDE SEQUENCE</scope>
    <source>
        <strain evidence="1">NZFS 4037</strain>
    </source>
</reference>
<dbReference type="Proteomes" id="UP000709295">
    <property type="component" value="Unassembled WGS sequence"/>
</dbReference>